<dbReference type="Gene3D" id="1.10.10.60">
    <property type="entry name" value="Homeodomain-like"/>
    <property type="match status" value="1"/>
</dbReference>
<accession>A0A1I5UUG7</accession>
<proteinExistence type="predicted"/>
<feature type="domain" description="Homeodomain phBC6A51-type" evidence="1">
    <location>
        <begin position="8"/>
        <end position="135"/>
    </location>
</feature>
<dbReference type="RefSeq" id="WP_093337939.1">
    <property type="nucleotide sequence ID" value="NZ_FOXD01000014.1"/>
</dbReference>
<dbReference type="Pfam" id="PF13022">
    <property type="entry name" value="HTH_Tnp_1_2"/>
    <property type="match status" value="1"/>
</dbReference>
<organism evidence="2 3">
    <name type="scientific">Salibacterium halotolerans</name>
    <dbReference type="NCBI Taxonomy" id="1884432"/>
    <lineage>
        <taxon>Bacteria</taxon>
        <taxon>Bacillati</taxon>
        <taxon>Bacillota</taxon>
        <taxon>Bacilli</taxon>
        <taxon>Bacillales</taxon>
        <taxon>Bacillaceae</taxon>
    </lineage>
</organism>
<sequence>MSRTNDLARKLSSQQRHAAHLLVDKELTGNGRTIKDIADEVGVSDRMVYHWKKEETFILYKNAINEQQIAEVVGEIDGLLINHIREMGSKNGSFSVKAMELAYKRLGMLTNKSEIEMRTDETAKQAHSNEQIQAEIAELDDMLAETDTESDEGENVH</sequence>
<dbReference type="SUPFAM" id="SSF46689">
    <property type="entry name" value="Homeodomain-like"/>
    <property type="match status" value="1"/>
</dbReference>
<evidence type="ECO:0000259" key="1">
    <source>
        <dbReference type="Pfam" id="PF13022"/>
    </source>
</evidence>
<dbReference type="STRING" id="1884432.SAMN05518683_11463"/>
<protein>
    <submittedName>
        <fullName evidence="2">Helix-turn-helix of insertion element transposase</fullName>
    </submittedName>
</protein>
<dbReference type="EMBL" id="FOXD01000014">
    <property type="protein sequence ID" value="SFP98954.1"/>
    <property type="molecule type" value="Genomic_DNA"/>
</dbReference>
<dbReference type="Proteomes" id="UP000198892">
    <property type="component" value="Unassembled WGS sequence"/>
</dbReference>
<gene>
    <name evidence="2" type="ORF">SAMN05518683_11463</name>
</gene>
<reference evidence="3" key="1">
    <citation type="submission" date="2016-10" db="EMBL/GenBank/DDBJ databases">
        <authorList>
            <person name="Varghese N."/>
            <person name="Submissions S."/>
        </authorList>
    </citation>
    <scope>NUCLEOTIDE SEQUENCE [LARGE SCALE GENOMIC DNA]</scope>
    <source>
        <strain evidence="3">S7</strain>
    </source>
</reference>
<dbReference type="OrthoDB" id="2661800at2"/>
<dbReference type="InterPro" id="IPR009057">
    <property type="entry name" value="Homeodomain-like_sf"/>
</dbReference>
<keyword evidence="3" id="KW-1185">Reference proteome</keyword>
<dbReference type="InterPro" id="IPR024978">
    <property type="entry name" value="Homeodomain_phBC6A51-type"/>
</dbReference>
<evidence type="ECO:0000313" key="2">
    <source>
        <dbReference type="EMBL" id="SFP98954.1"/>
    </source>
</evidence>
<name>A0A1I5UUG7_9BACI</name>
<evidence type="ECO:0000313" key="3">
    <source>
        <dbReference type="Proteomes" id="UP000198892"/>
    </source>
</evidence>
<dbReference type="AlphaFoldDB" id="A0A1I5UUG7"/>